<feature type="region of interest" description="Disordered" evidence="1">
    <location>
        <begin position="72"/>
        <end position="103"/>
    </location>
</feature>
<organism evidence="2 3">
    <name type="scientific">Hymenobacter glacieicola</name>
    <dbReference type="NCBI Taxonomy" id="1562124"/>
    <lineage>
        <taxon>Bacteria</taxon>
        <taxon>Pseudomonadati</taxon>
        <taxon>Bacteroidota</taxon>
        <taxon>Cytophagia</taxon>
        <taxon>Cytophagales</taxon>
        <taxon>Hymenobacteraceae</taxon>
        <taxon>Hymenobacter</taxon>
    </lineage>
</organism>
<name>A0ABQ1WMH3_9BACT</name>
<comment type="caution">
    <text evidence="2">The sequence shown here is derived from an EMBL/GenBank/DDBJ whole genome shotgun (WGS) entry which is preliminary data.</text>
</comment>
<dbReference type="Proteomes" id="UP000601361">
    <property type="component" value="Unassembled WGS sequence"/>
</dbReference>
<evidence type="ECO:0008006" key="4">
    <source>
        <dbReference type="Google" id="ProtNLM"/>
    </source>
</evidence>
<accession>A0ABQ1WMH3</accession>
<reference evidence="3" key="1">
    <citation type="journal article" date="2019" name="Int. J. Syst. Evol. Microbiol.">
        <title>The Global Catalogue of Microorganisms (GCM) 10K type strain sequencing project: providing services to taxonomists for standard genome sequencing and annotation.</title>
        <authorList>
            <consortium name="The Broad Institute Genomics Platform"/>
            <consortium name="The Broad Institute Genome Sequencing Center for Infectious Disease"/>
            <person name="Wu L."/>
            <person name="Ma J."/>
        </authorList>
    </citation>
    <scope>NUCLEOTIDE SEQUENCE [LARGE SCALE GENOMIC DNA]</scope>
    <source>
        <strain evidence="3">CGMCC 1.12990</strain>
    </source>
</reference>
<keyword evidence="3" id="KW-1185">Reference proteome</keyword>
<dbReference type="RefSeq" id="WP_188556478.1">
    <property type="nucleotide sequence ID" value="NZ_BMGS01000002.1"/>
</dbReference>
<dbReference type="EMBL" id="BMGS01000002">
    <property type="protein sequence ID" value="GGG33444.1"/>
    <property type="molecule type" value="Genomic_DNA"/>
</dbReference>
<evidence type="ECO:0000313" key="3">
    <source>
        <dbReference type="Proteomes" id="UP000601361"/>
    </source>
</evidence>
<evidence type="ECO:0000313" key="2">
    <source>
        <dbReference type="EMBL" id="GGG33444.1"/>
    </source>
</evidence>
<evidence type="ECO:0000256" key="1">
    <source>
        <dbReference type="SAM" id="MobiDB-lite"/>
    </source>
</evidence>
<sequence>MNKVVAGEGQSLLDVCLQTLGDMGALYDLADANDMAITDPLTPGQAVVVPASVSGRPEVVAFFSARGYRVNTANQPAPTSAPPAPTAPESFFNPDYFTTDHYA</sequence>
<gene>
    <name evidence="2" type="ORF">GCM10011378_07410</name>
</gene>
<protein>
    <recommendedName>
        <fullName evidence="4">LysM domain-containing protein</fullName>
    </recommendedName>
</protein>
<proteinExistence type="predicted"/>